<dbReference type="Proteomes" id="UP000028725">
    <property type="component" value="Unassembled WGS sequence"/>
</dbReference>
<comment type="caution">
    <text evidence="6">The sequence shown here is derived from an EMBL/GenBank/DDBJ whole genome shotgun (WGS) entry which is preliminary data.</text>
</comment>
<name>A0A085VXD5_9BACT</name>
<evidence type="ECO:0000256" key="3">
    <source>
        <dbReference type="PROSITE-ProRule" id="PRU01248"/>
    </source>
</evidence>
<keyword evidence="2" id="KW-0233">DNA recombination</keyword>
<protein>
    <recommendedName>
        <fullName evidence="5">Core-binding (CB) domain-containing protein</fullName>
    </recommendedName>
</protein>
<dbReference type="GO" id="GO:0006310">
    <property type="term" value="P:DNA recombination"/>
    <property type="evidence" value="ECO:0007669"/>
    <property type="project" value="UniProtKB-KW"/>
</dbReference>
<dbReference type="STRING" id="394096.DB31_5969"/>
<feature type="region of interest" description="Disordered" evidence="4">
    <location>
        <begin position="435"/>
        <end position="457"/>
    </location>
</feature>
<keyword evidence="3" id="KW-0238">DNA-binding</keyword>
<feature type="compositionally biased region" description="Basic residues" evidence="4">
    <location>
        <begin position="31"/>
        <end position="53"/>
    </location>
</feature>
<dbReference type="OrthoDB" id="104151at2"/>
<dbReference type="InterPro" id="IPR011010">
    <property type="entry name" value="DNA_brk_join_enz"/>
</dbReference>
<feature type="region of interest" description="Disordered" evidence="4">
    <location>
        <begin position="1"/>
        <end position="66"/>
    </location>
</feature>
<dbReference type="PROSITE" id="PS51900">
    <property type="entry name" value="CB"/>
    <property type="match status" value="1"/>
</dbReference>
<dbReference type="InterPro" id="IPR013762">
    <property type="entry name" value="Integrase-like_cat_sf"/>
</dbReference>
<reference evidence="6 7" key="1">
    <citation type="submission" date="2014-04" db="EMBL/GenBank/DDBJ databases">
        <title>Genome assembly of Hyalangium minutum DSM 14724.</title>
        <authorList>
            <person name="Sharma G."/>
            <person name="Subramanian S."/>
        </authorList>
    </citation>
    <scope>NUCLEOTIDE SEQUENCE [LARGE SCALE GENOMIC DNA]</scope>
    <source>
        <strain evidence="6 7">DSM 14724</strain>
    </source>
</reference>
<dbReference type="SUPFAM" id="SSF56349">
    <property type="entry name" value="DNA breaking-rejoining enzymes"/>
    <property type="match status" value="1"/>
</dbReference>
<gene>
    <name evidence="6" type="ORF">DB31_5969</name>
</gene>
<accession>A0A085VXD5</accession>
<dbReference type="InterPro" id="IPR044068">
    <property type="entry name" value="CB"/>
</dbReference>
<proteinExistence type="predicted"/>
<dbReference type="RefSeq" id="WP_052420691.1">
    <property type="nucleotide sequence ID" value="NZ_JMCB01000031.1"/>
</dbReference>
<evidence type="ECO:0000256" key="4">
    <source>
        <dbReference type="SAM" id="MobiDB-lite"/>
    </source>
</evidence>
<sequence length="457" mass="51464">MSHYEDDDQGRDAWRLEDPAQLAPLPERRQGRQRRSSRKKPAQPHGKQLHKGSHTAPPIPSHLTVPAQGDVVPVEYGASVHELQAEVVHPIQHGLFRPLAPPTVRNVVNLYLEHCLKEQGRALSTYESYAPPLRWFTQVLPPFPTPGQVKDVLQWRLNLKEGDKRRLVPTTANQYKKYLSAAYKYARNWWPMVALRDPTTFPNWKVGRRKPRGMADPATTFRLLLAHACKNDTERAFLCVLGLLGLRVSEARGLRWDTDLSPDWRKLTVQRQRVARRKGEQELKTVASFAHFDVTAVLCGFLLGAWKERKEALAGNDPWGRRDALSPYMFNYGQARLQELMERIRDVAPEDFPRKTGKRGALAFHGFRDTLGAVLASTNSTLGEGQQALRHDSYITTSLYFQNHQGKPTANAALLKAQAVLVGGIQTERRGLHLVKEGQNPGDDSNNPTDTTNGGAK</sequence>
<evidence type="ECO:0000256" key="1">
    <source>
        <dbReference type="ARBA" id="ARBA00022908"/>
    </source>
</evidence>
<dbReference type="GO" id="GO:0015074">
    <property type="term" value="P:DNA integration"/>
    <property type="evidence" value="ECO:0007669"/>
    <property type="project" value="UniProtKB-KW"/>
</dbReference>
<evidence type="ECO:0000259" key="5">
    <source>
        <dbReference type="PROSITE" id="PS51900"/>
    </source>
</evidence>
<organism evidence="6 7">
    <name type="scientific">Hyalangium minutum</name>
    <dbReference type="NCBI Taxonomy" id="394096"/>
    <lineage>
        <taxon>Bacteria</taxon>
        <taxon>Pseudomonadati</taxon>
        <taxon>Myxococcota</taxon>
        <taxon>Myxococcia</taxon>
        <taxon>Myxococcales</taxon>
        <taxon>Cystobacterineae</taxon>
        <taxon>Archangiaceae</taxon>
        <taxon>Hyalangium</taxon>
    </lineage>
</organism>
<dbReference type="GO" id="GO:0003677">
    <property type="term" value="F:DNA binding"/>
    <property type="evidence" value="ECO:0007669"/>
    <property type="project" value="UniProtKB-UniRule"/>
</dbReference>
<dbReference type="Gene3D" id="1.10.443.10">
    <property type="entry name" value="Intergrase catalytic core"/>
    <property type="match status" value="1"/>
</dbReference>
<evidence type="ECO:0000256" key="2">
    <source>
        <dbReference type="ARBA" id="ARBA00023172"/>
    </source>
</evidence>
<dbReference type="AlphaFoldDB" id="A0A085VXD5"/>
<feature type="compositionally biased region" description="Polar residues" evidence="4">
    <location>
        <begin position="442"/>
        <end position="457"/>
    </location>
</feature>
<keyword evidence="7" id="KW-1185">Reference proteome</keyword>
<evidence type="ECO:0000313" key="6">
    <source>
        <dbReference type="EMBL" id="KFE60098.1"/>
    </source>
</evidence>
<evidence type="ECO:0000313" key="7">
    <source>
        <dbReference type="Proteomes" id="UP000028725"/>
    </source>
</evidence>
<dbReference type="EMBL" id="JMCB01000031">
    <property type="protein sequence ID" value="KFE60098.1"/>
    <property type="molecule type" value="Genomic_DNA"/>
</dbReference>
<feature type="domain" description="Core-binding (CB)" evidence="5">
    <location>
        <begin position="102"/>
        <end position="187"/>
    </location>
</feature>
<keyword evidence="1" id="KW-0229">DNA integration</keyword>